<keyword evidence="2" id="KW-0175">Coiled coil</keyword>
<evidence type="ECO:0000259" key="4">
    <source>
        <dbReference type="Pfam" id="PF25917"/>
    </source>
</evidence>
<dbReference type="PANTHER" id="PTHR30469">
    <property type="entry name" value="MULTIDRUG RESISTANCE PROTEIN MDTA"/>
    <property type="match status" value="1"/>
</dbReference>
<feature type="coiled-coil region" evidence="2">
    <location>
        <begin position="118"/>
        <end position="183"/>
    </location>
</feature>
<dbReference type="AlphaFoldDB" id="A0A0W8FV02"/>
<dbReference type="NCBIfam" id="TIGR01730">
    <property type="entry name" value="RND_mfp"/>
    <property type="match status" value="1"/>
</dbReference>
<dbReference type="SUPFAM" id="SSF111369">
    <property type="entry name" value="HlyD-like secretion proteins"/>
    <property type="match status" value="1"/>
</dbReference>
<dbReference type="Pfam" id="PF25917">
    <property type="entry name" value="BSH_RND"/>
    <property type="match status" value="1"/>
</dbReference>
<dbReference type="GO" id="GO:0015562">
    <property type="term" value="F:efflux transmembrane transporter activity"/>
    <property type="evidence" value="ECO:0007669"/>
    <property type="project" value="TreeGrafter"/>
</dbReference>
<evidence type="ECO:0000259" key="5">
    <source>
        <dbReference type="Pfam" id="PF25954"/>
    </source>
</evidence>
<protein>
    <submittedName>
        <fullName evidence="7">Membrane fusion protein of rnd family multidrug efflux pump</fullName>
    </submittedName>
</protein>
<comment type="caution">
    <text evidence="7">The sequence shown here is derived from an EMBL/GenBank/DDBJ whole genome shotgun (WGS) entry which is preliminary data.</text>
</comment>
<evidence type="ECO:0000256" key="2">
    <source>
        <dbReference type="SAM" id="Coils"/>
    </source>
</evidence>
<reference evidence="7" key="1">
    <citation type="journal article" date="2015" name="Proc. Natl. Acad. Sci. U.S.A.">
        <title>Networks of energetic and metabolic interactions define dynamics in microbial communities.</title>
        <authorList>
            <person name="Embree M."/>
            <person name="Liu J.K."/>
            <person name="Al-Bassam M.M."/>
            <person name="Zengler K."/>
        </authorList>
    </citation>
    <scope>NUCLEOTIDE SEQUENCE</scope>
</reference>
<dbReference type="Gene3D" id="2.40.30.170">
    <property type="match status" value="1"/>
</dbReference>
<dbReference type="Gene3D" id="1.10.287.470">
    <property type="entry name" value="Helix hairpin bin"/>
    <property type="match status" value="1"/>
</dbReference>
<dbReference type="PANTHER" id="PTHR30469:SF15">
    <property type="entry name" value="HLYD FAMILY OF SECRETION PROTEINS"/>
    <property type="match status" value="1"/>
</dbReference>
<feature type="domain" description="Multidrug resistance protein MdtA-like alpha-helical hairpin" evidence="3">
    <location>
        <begin position="118"/>
        <end position="181"/>
    </location>
</feature>
<evidence type="ECO:0000259" key="6">
    <source>
        <dbReference type="Pfam" id="PF25989"/>
    </source>
</evidence>
<evidence type="ECO:0000259" key="3">
    <source>
        <dbReference type="Pfam" id="PF25876"/>
    </source>
</evidence>
<feature type="domain" description="YknX-like C-terminal permuted SH3-like" evidence="6">
    <location>
        <begin position="306"/>
        <end position="372"/>
    </location>
</feature>
<dbReference type="Pfam" id="PF25954">
    <property type="entry name" value="Beta-barrel_RND_2"/>
    <property type="match status" value="1"/>
</dbReference>
<dbReference type="EMBL" id="LNQE01000834">
    <property type="protein sequence ID" value="KUG24684.1"/>
    <property type="molecule type" value="Genomic_DNA"/>
</dbReference>
<evidence type="ECO:0000256" key="1">
    <source>
        <dbReference type="ARBA" id="ARBA00009477"/>
    </source>
</evidence>
<dbReference type="Pfam" id="PF25989">
    <property type="entry name" value="YknX_C"/>
    <property type="match status" value="1"/>
</dbReference>
<gene>
    <name evidence="7" type="ORF">ASZ90_005500</name>
</gene>
<dbReference type="InterPro" id="IPR006143">
    <property type="entry name" value="RND_pump_MFP"/>
</dbReference>
<dbReference type="Gene3D" id="2.40.420.20">
    <property type="match status" value="1"/>
</dbReference>
<accession>A0A0W8FV02</accession>
<dbReference type="InterPro" id="IPR058637">
    <property type="entry name" value="YknX-like_C"/>
</dbReference>
<dbReference type="Pfam" id="PF25876">
    <property type="entry name" value="HH_MFP_RND"/>
    <property type="match status" value="1"/>
</dbReference>
<dbReference type="FunFam" id="2.40.30.170:FF:000010">
    <property type="entry name" value="Efflux RND transporter periplasmic adaptor subunit"/>
    <property type="match status" value="1"/>
</dbReference>
<dbReference type="InterPro" id="IPR058792">
    <property type="entry name" value="Beta-barrel_RND_2"/>
</dbReference>
<dbReference type="InterPro" id="IPR058625">
    <property type="entry name" value="MdtA-like_BSH"/>
</dbReference>
<sequence length="374" mass="41830">MNSEKLSGFIIKKTMVCRIGKLLLLFLIMTLFLIPLVSCKKEKKVEKETLINVRVQAAVKKQIRPYIETTGTLKADEEVMVSSEVEGIVKSIKAEEGYAVSRGMLLAEINQVDYVLDEKRAEAALKQAQANLANVKSEYQRKEALFKEELITKQQFDDISTRVALAEADLARAKATLDTSRERLFRTKIYSPLNGMVKEKRVSAGDFVRTGSPLFQLIKVDLLKLNFTISEKDIGSLKTGQEVVFTVDSFPDKKFKGKVNLLYPNVEERTRTLRAEAIVNNLNLLLKPGLFARITIYTGAPRDVVVAPLTSLMYDNSNITLFVVEGNVAHARTVKTGNKYGEDIEIIEGLKEKEQVVVIGQNNLSEGVKVNVAR</sequence>
<comment type="similarity">
    <text evidence="1">Belongs to the membrane fusion protein (MFP) (TC 8.A.1) family.</text>
</comment>
<dbReference type="GO" id="GO:1990281">
    <property type="term" value="C:efflux pump complex"/>
    <property type="evidence" value="ECO:0007669"/>
    <property type="project" value="TreeGrafter"/>
</dbReference>
<feature type="domain" description="CusB-like beta-barrel" evidence="5">
    <location>
        <begin position="225"/>
        <end position="296"/>
    </location>
</feature>
<evidence type="ECO:0000313" key="7">
    <source>
        <dbReference type="EMBL" id="KUG24684.1"/>
    </source>
</evidence>
<dbReference type="InterPro" id="IPR058624">
    <property type="entry name" value="MdtA-like_HH"/>
</dbReference>
<name>A0A0W8FV02_9ZZZZ</name>
<feature type="domain" description="Multidrug resistance protein MdtA-like barrel-sandwich hybrid" evidence="4">
    <location>
        <begin position="78"/>
        <end position="216"/>
    </location>
</feature>
<organism evidence="7">
    <name type="scientific">hydrocarbon metagenome</name>
    <dbReference type="NCBI Taxonomy" id="938273"/>
    <lineage>
        <taxon>unclassified sequences</taxon>
        <taxon>metagenomes</taxon>
        <taxon>ecological metagenomes</taxon>
    </lineage>
</organism>
<proteinExistence type="inferred from homology"/>
<dbReference type="Gene3D" id="2.40.50.100">
    <property type="match status" value="1"/>
</dbReference>